<proteinExistence type="predicted"/>
<reference evidence="1" key="1">
    <citation type="submission" date="2022-04" db="EMBL/GenBank/DDBJ databases">
        <title>Genome of the entomopathogenic fungus Entomophthora muscae.</title>
        <authorList>
            <person name="Elya C."/>
            <person name="Lovett B.R."/>
            <person name="Lee E."/>
            <person name="Macias A.M."/>
            <person name="Hajek A.E."/>
            <person name="De Bivort B.L."/>
            <person name="Kasson M.T."/>
            <person name="De Fine Licht H.H."/>
            <person name="Stajich J.E."/>
        </authorList>
    </citation>
    <scope>NUCLEOTIDE SEQUENCE</scope>
    <source>
        <strain evidence="1">Berkeley</strain>
    </source>
</reference>
<dbReference type="EMBL" id="QTSX02003620">
    <property type="protein sequence ID" value="KAJ9069598.1"/>
    <property type="molecule type" value="Genomic_DNA"/>
</dbReference>
<evidence type="ECO:0000313" key="2">
    <source>
        <dbReference type="Proteomes" id="UP001165960"/>
    </source>
</evidence>
<sequence>MLLLSPAPLYFDPSAVAHALFLAACLALQTQKISLFLLGRLIPICKLVVFTLSPVLLFIWSTSLDLWGQISSSLLRVSGNTSHLLYFVEDLISRAWGLVISSKQLVKSLTCNDLDASPLDLSPDPLHVEHSPSLAPPVEESQLISKPAPGPQTPRTQRIPWLLAGIVLMGFNSYFCQLSPTFYL</sequence>
<dbReference type="Proteomes" id="UP001165960">
    <property type="component" value="Unassembled WGS sequence"/>
</dbReference>
<name>A0ACC2T4P8_9FUNG</name>
<accession>A0ACC2T4P8</accession>
<keyword evidence="2" id="KW-1185">Reference proteome</keyword>
<comment type="caution">
    <text evidence="1">The sequence shown here is derived from an EMBL/GenBank/DDBJ whole genome shotgun (WGS) entry which is preliminary data.</text>
</comment>
<organism evidence="1 2">
    <name type="scientific">Entomophthora muscae</name>
    <dbReference type="NCBI Taxonomy" id="34485"/>
    <lineage>
        <taxon>Eukaryota</taxon>
        <taxon>Fungi</taxon>
        <taxon>Fungi incertae sedis</taxon>
        <taxon>Zoopagomycota</taxon>
        <taxon>Entomophthoromycotina</taxon>
        <taxon>Entomophthoromycetes</taxon>
        <taxon>Entomophthorales</taxon>
        <taxon>Entomophthoraceae</taxon>
        <taxon>Entomophthora</taxon>
    </lineage>
</organism>
<evidence type="ECO:0000313" key="1">
    <source>
        <dbReference type="EMBL" id="KAJ9069598.1"/>
    </source>
</evidence>
<protein>
    <submittedName>
        <fullName evidence="1">Uncharacterized protein</fullName>
    </submittedName>
</protein>
<gene>
    <name evidence="1" type="ORF">DSO57_1016904</name>
</gene>